<dbReference type="InterPro" id="IPR012337">
    <property type="entry name" value="RNaseH-like_sf"/>
</dbReference>
<evidence type="ECO:0000256" key="14">
    <source>
        <dbReference type="ARBA" id="ARBA00023125"/>
    </source>
</evidence>
<evidence type="ECO:0000256" key="15">
    <source>
        <dbReference type="ARBA" id="ARBA00023172"/>
    </source>
</evidence>
<keyword evidence="9" id="KW-0378">Hydrolase</keyword>
<evidence type="ECO:0000256" key="11">
    <source>
        <dbReference type="ARBA" id="ARBA00022908"/>
    </source>
</evidence>
<dbReference type="FunFam" id="3.10.10.10:FF:000007">
    <property type="entry name" value="Retrovirus-related Pol polyprotein from transposon 17.6-like Protein"/>
    <property type="match status" value="1"/>
</dbReference>
<dbReference type="InterPro" id="IPR043128">
    <property type="entry name" value="Rev_trsase/Diguanyl_cyclase"/>
</dbReference>
<dbReference type="SUPFAM" id="SSF56672">
    <property type="entry name" value="DNA/RNA polymerases"/>
    <property type="match status" value="1"/>
</dbReference>
<evidence type="ECO:0000256" key="2">
    <source>
        <dbReference type="ARBA" id="ARBA00022670"/>
    </source>
</evidence>
<dbReference type="InterPro" id="IPR001584">
    <property type="entry name" value="Integrase_cat-core"/>
</dbReference>
<dbReference type="Pfam" id="PF17917">
    <property type="entry name" value="RT_RNaseH"/>
    <property type="match status" value="1"/>
</dbReference>
<dbReference type="Pfam" id="PF03732">
    <property type="entry name" value="Retrotrans_gag"/>
    <property type="match status" value="1"/>
</dbReference>
<dbReference type="GO" id="GO:0004519">
    <property type="term" value="F:endonuclease activity"/>
    <property type="evidence" value="ECO:0007669"/>
    <property type="project" value="UniProtKB-KW"/>
</dbReference>
<dbReference type="InterPro" id="IPR001969">
    <property type="entry name" value="Aspartic_peptidase_AS"/>
</dbReference>
<dbReference type="Gene3D" id="3.30.420.10">
    <property type="entry name" value="Ribonuclease H-like superfamily/Ribonuclease H"/>
    <property type="match status" value="1"/>
</dbReference>
<keyword evidence="7" id="KW-0064">Aspartyl protease</keyword>
<keyword evidence="12" id="KW-0695">RNA-directed DNA polymerase</keyword>
<dbReference type="InterPro" id="IPR041588">
    <property type="entry name" value="Integrase_H2C2"/>
</dbReference>
<dbReference type="GO" id="GO:0015074">
    <property type="term" value="P:DNA integration"/>
    <property type="evidence" value="ECO:0007669"/>
    <property type="project" value="UniProtKB-KW"/>
</dbReference>
<keyword evidence="11" id="KW-0229">DNA integration</keyword>
<dbReference type="GO" id="GO:0006508">
    <property type="term" value="P:proteolysis"/>
    <property type="evidence" value="ECO:0007669"/>
    <property type="project" value="UniProtKB-KW"/>
</dbReference>
<evidence type="ECO:0000256" key="9">
    <source>
        <dbReference type="ARBA" id="ARBA00022801"/>
    </source>
</evidence>
<accession>A0A2N9I4B1</accession>
<dbReference type="FunFam" id="3.10.20.370:FF:000001">
    <property type="entry name" value="Retrovirus-related Pol polyprotein from transposon 17.6-like protein"/>
    <property type="match status" value="1"/>
</dbReference>
<feature type="domain" description="Integrase catalytic" evidence="20">
    <location>
        <begin position="1159"/>
        <end position="1322"/>
    </location>
</feature>
<dbReference type="Gene3D" id="3.30.70.270">
    <property type="match status" value="2"/>
</dbReference>
<keyword evidence="15" id="KW-0233">DNA recombination</keyword>
<dbReference type="PANTHER" id="PTHR37984:SF5">
    <property type="entry name" value="PROTEIN NYNRIN-LIKE"/>
    <property type="match status" value="1"/>
</dbReference>
<keyword evidence="4" id="KW-0548">Nucleotidyltransferase</keyword>
<dbReference type="InterPro" id="IPR005162">
    <property type="entry name" value="Retrotrans_gag_dom"/>
</dbReference>
<evidence type="ECO:0000256" key="6">
    <source>
        <dbReference type="ARBA" id="ARBA00022723"/>
    </source>
</evidence>
<dbReference type="SUPFAM" id="SSF57756">
    <property type="entry name" value="Retrovirus zinc finger-like domains"/>
    <property type="match status" value="1"/>
</dbReference>
<dbReference type="SUPFAM" id="SSF53098">
    <property type="entry name" value="Ribonuclease H-like"/>
    <property type="match status" value="1"/>
</dbReference>
<evidence type="ECO:0000256" key="5">
    <source>
        <dbReference type="ARBA" id="ARBA00022722"/>
    </source>
</evidence>
<dbReference type="InterPro" id="IPR036397">
    <property type="entry name" value="RNaseH_sf"/>
</dbReference>
<feature type="region of interest" description="Disordered" evidence="17">
    <location>
        <begin position="1"/>
        <end position="21"/>
    </location>
</feature>
<evidence type="ECO:0000259" key="20">
    <source>
        <dbReference type="PROSITE" id="PS50994"/>
    </source>
</evidence>
<dbReference type="InterPro" id="IPR021109">
    <property type="entry name" value="Peptidase_aspartic_dom_sf"/>
</dbReference>
<dbReference type="GO" id="GO:0008270">
    <property type="term" value="F:zinc ion binding"/>
    <property type="evidence" value="ECO:0007669"/>
    <property type="project" value="UniProtKB-KW"/>
</dbReference>
<keyword evidence="3" id="KW-0808">Transferase</keyword>
<evidence type="ECO:0000256" key="16">
    <source>
        <dbReference type="PROSITE-ProRule" id="PRU00047"/>
    </source>
</evidence>
<dbReference type="CDD" id="cd01647">
    <property type="entry name" value="RT_LTR"/>
    <property type="match status" value="1"/>
</dbReference>
<dbReference type="Pfam" id="PF08284">
    <property type="entry name" value="RVP_2"/>
    <property type="match status" value="1"/>
</dbReference>
<evidence type="ECO:0000256" key="13">
    <source>
        <dbReference type="ARBA" id="ARBA00022932"/>
    </source>
</evidence>
<evidence type="ECO:0000256" key="8">
    <source>
        <dbReference type="ARBA" id="ARBA00022759"/>
    </source>
</evidence>
<dbReference type="GO" id="GO:0003964">
    <property type="term" value="F:RNA-directed DNA polymerase activity"/>
    <property type="evidence" value="ECO:0007669"/>
    <property type="project" value="UniProtKB-KW"/>
</dbReference>
<dbReference type="Pfam" id="PF00078">
    <property type="entry name" value="RVT_1"/>
    <property type="match status" value="1"/>
</dbReference>
<reference evidence="21" key="1">
    <citation type="submission" date="2018-02" db="EMBL/GenBank/DDBJ databases">
        <authorList>
            <person name="Cohen D.B."/>
            <person name="Kent A.D."/>
        </authorList>
    </citation>
    <scope>NUCLEOTIDE SEQUENCE</scope>
</reference>
<dbReference type="Gene3D" id="2.40.70.10">
    <property type="entry name" value="Acid Proteases"/>
    <property type="match status" value="1"/>
</dbReference>
<dbReference type="SUPFAM" id="SSF50630">
    <property type="entry name" value="Acid proteases"/>
    <property type="match status" value="1"/>
</dbReference>
<dbReference type="EMBL" id="OIVN01004708">
    <property type="protein sequence ID" value="SPD18863.1"/>
    <property type="molecule type" value="Genomic_DNA"/>
</dbReference>
<dbReference type="Gene3D" id="3.10.10.10">
    <property type="entry name" value="HIV Type 1 Reverse Transcriptase, subunit A, domain 1"/>
    <property type="match status" value="1"/>
</dbReference>
<evidence type="ECO:0000259" key="19">
    <source>
        <dbReference type="PROSITE" id="PS50878"/>
    </source>
</evidence>
<dbReference type="GO" id="GO:0003887">
    <property type="term" value="F:DNA-directed DNA polymerase activity"/>
    <property type="evidence" value="ECO:0007669"/>
    <property type="project" value="UniProtKB-KW"/>
</dbReference>
<dbReference type="Pfam" id="PF17921">
    <property type="entry name" value="Integrase_H2C2"/>
    <property type="match status" value="1"/>
</dbReference>
<dbReference type="GO" id="GO:0004190">
    <property type="term" value="F:aspartic-type endopeptidase activity"/>
    <property type="evidence" value="ECO:0007669"/>
    <property type="project" value="UniProtKB-KW"/>
</dbReference>
<evidence type="ECO:0000256" key="1">
    <source>
        <dbReference type="ARBA" id="ARBA00012493"/>
    </source>
</evidence>
<evidence type="ECO:0000259" key="18">
    <source>
        <dbReference type="PROSITE" id="PS50158"/>
    </source>
</evidence>
<keyword evidence="14" id="KW-0238">DNA-binding</keyword>
<dbReference type="GO" id="GO:0006310">
    <property type="term" value="P:DNA recombination"/>
    <property type="evidence" value="ECO:0007669"/>
    <property type="project" value="UniProtKB-KW"/>
</dbReference>
<feature type="region of interest" description="Disordered" evidence="17">
    <location>
        <begin position="37"/>
        <end position="77"/>
    </location>
</feature>
<dbReference type="FunFam" id="1.10.340.70:FF:000001">
    <property type="entry name" value="Retrovirus-related Pol polyprotein from transposon gypsy-like Protein"/>
    <property type="match status" value="1"/>
</dbReference>
<dbReference type="FunFam" id="3.30.70.270:FF:000020">
    <property type="entry name" value="Transposon Tf2-6 polyprotein-like Protein"/>
    <property type="match status" value="1"/>
</dbReference>
<feature type="region of interest" description="Disordered" evidence="17">
    <location>
        <begin position="263"/>
        <end position="331"/>
    </location>
</feature>
<gene>
    <name evidence="21" type="ORF">FSB_LOCUS46745</name>
</gene>
<dbReference type="PROSITE" id="PS00141">
    <property type="entry name" value="ASP_PROTEASE"/>
    <property type="match status" value="1"/>
</dbReference>
<dbReference type="InterPro" id="IPR050951">
    <property type="entry name" value="Retrovirus_Pol_polyprotein"/>
</dbReference>
<dbReference type="Gene3D" id="1.10.340.70">
    <property type="match status" value="1"/>
</dbReference>
<dbReference type="GO" id="GO:0003677">
    <property type="term" value="F:DNA binding"/>
    <property type="evidence" value="ECO:0007669"/>
    <property type="project" value="UniProtKB-KW"/>
</dbReference>
<sequence length="1531" mass="175701">MVGPRQPRGREHDVPIDDAGLGEIRQMLATLTRVAEQQARVSEQQARAAEQQARASEQQARVVEQQQAQPAAAPYQQVHKDSTLISLEHFRKLGPPVFKGTTDPFEAEAWVKRMEKLFTTMGCTNDQRVTFAAFMLEGEADVWWTEEQRLLCGAGRQITWEVFLETFYEHYFPVSTREQLESEFLRFTQGNKTVTQYEARFTELVRYAPHIAVDGPSKCRRFLEGLRGDIRSRLIPLMLRDYHELVERAKVVERDCERTREVREMKRAREAPSVQRGDQDFRGQSRGQHFQKGTGQGHVGHNVNGPTYGHTKRDTNGSLGPVGKPAGSDNGRTFGTFTEEVTDVCHRCSRSHHGRQCPMTTGACFHCGQIGHFARDCTQRTGTFGSKPDGGQVKKQRVQGRVFALTQSDAEATPTVVTGTLVVLDKDARVLIDTGSTHSFISTHFACQINKIAEPLDFCLSVATPIGDNILTDKVFRSSNVRVGDRNLVIDLVHLDFRDFDVILGMDWLATYHAIVDCFNKTITFRIPGDPEFYFKGDRIMLPPCIISTLEANVLLRKGCQGYLAYVIDTEKSEVKLDDIPIVREFPNVFPEELPGLPPDREIEFSIDLAPGTAPISIAPYRMAPVELRELKEQLQDLMQKGSIRPSASPWGAPVLFVKKKDGSMRLCIDYRQLNRATIRNRYPLPRIDDLFDQLQGAKVFSKIDLRSGYHQLKIKKEDIPKTAFRTRYGHYEFLVMPFGLTNAPAAFMDLMNRVFQPHLDQFVIVFIDDILVYSKSQEEHEQHLRIVLQTLQEKQLYAKFSKCEFWLEKVVFLGHVVSSEGIFVDPNKVEAVLNWSRPTNVAEIRSFLGLAGYYRRFVEGFSQIATPLTHLTRKGVKFEWSNACEESFQELKQRLVTAPVLTIPSSSGGFVIYCDASGVGLGCVLMQHGRVVAYASRQLKQYEKNYPTHDLELAAVVFALKIWRHYLYGERCEIYTDHKSLKYLFTQKELNLRQRRWLELVKDYDCTINYHPGKANVVADALSRKSTSTLAHLITTQVHILQDLESMYIEGKDHKLVKINEAVKKGERSKFSIRSDGTLLYEHRVCVPNDGELRKEILEEAHCTTYTMHPGSTKMYRNLREHFWWDGMKNDIAQFVARCLTCQQVKIEHQRPSGLLQPLSIPQWKWEQISMDFVSGLPRTRKDHDSIWVIVDRLTKSAHFLAVKTTYSLSRLARLFVDEIVRLHGAPVSILSDRDPRFTSRFWPRLHQAMGTRLSFSTAFHPQSDGQTERTIQTLEDMLRACVLNFQGSWEEHLPLIEFAYNNSFHASIGMAPYEALYGRKCRSPVCWDEVGESRLVGPEIIQITSEKIRLIRERIQTAQSRQKSYADRRRRDLEFIVGDHVFLKVSPWKGITRFGHKGKLSPRYIGPFEILERVGLVAYRIALPPALSKIHNVFHVSSLRKYIPDPSHILDFQPIQIREDLTYDEQPIKILDRKEQVLRRRTIRFVQVLWQNHGTKEATWELEEEMRTSYPHLFRDLGSEDLGDETSAE</sequence>
<evidence type="ECO:0000256" key="12">
    <source>
        <dbReference type="ARBA" id="ARBA00022918"/>
    </source>
</evidence>
<evidence type="ECO:0000256" key="17">
    <source>
        <dbReference type="SAM" id="MobiDB-lite"/>
    </source>
</evidence>
<keyword evidence="8" id="KW-0255">Endonuclease</keyword>
<dbReference type="InterPro" id="IPR036875">
    <property type="entry name" value="Znf_CCHC_sf"/>
</dbReference>
<dbReference type="CDD" id="cd09274">
    <property type="entry name" value="RNase_HI_RT_Ty3"/>
    <property type="match status" value="1"/>
</dbReference>
<name>A0A2N9I4B1_FAGSY</name>
<dbReference type="InterPro" id="IPR001878">
    <property type="entry name" value="Znf_CCHC"/>
</dbReference>
<dbReference type="PROSITE" id="PS50158">
    <property type="entry name" value="ZF_CCHC"/>
    <property type="match status" value="1"/>
</dbReference>
<evidence type="ECO:0000256" key="10">
    <source>
        <dbReference type="ARBA" id="ARBA00022842"/>
    </source>
</evidence>
<dbReference type="Pfam" id="PF24626">
    <property type="entry name" value="SH3_Tf2-1"/>
    <property type="match status" value="1"/>
</dbReference>
<dbReference type="InterPro" id="IPR000477">
    <property type="entry name" value="RT_dom"/>
</dbReference>
<dbReference type="EC" id="2.7.7.49" evidence="1"/>
<keyword evidence="10" id="KW-0460">Magnesium</keyword>
<organism evidence="21">
    <name type="scientific">Fagus sylvatica</name>
    <name type="common">Beechnut</name>
    <dbReference type="NCBI Taxonomy" id="28930"/>
    <lineage>
        <taxon>Eukaryota</taxon>
        <taxon>Viridiplantae</taxon>
        <taxon>Streptophyta</taxon>
        <taxon>Embryophyta</taxon>
        <taxon>Tracheophyta</taxon>
        <taxon>Spermatophyta</taxon>
        <taxon>Magnoliopsida</taxon>
        <taxon>eudicotyledons</taxon>
        <taxon>Gunneridae</taxon>
        <taxon>Pentapetalae</taxon>
        <taxon>rosids</taxon>
        <taxon>fabids</taxon>
        <taxon>Fagales</taxon>
        <taxon>Fagaceae</taxon>
        <taxon>Fagus</taxon>
    </lineage>
</organism>
<evidence type="ECO:0000256" key="4">
    <source>
        <dbReference type="ARBA" id="ARBA00022695"/>
    </source>
</evidence>
<keyword evidence="5" id="KW-0540">Nuclease</keyword>
<keyword evidence="13" id="KW-0239">DNA-directed DNA polymerase</keyword>
<keyword evidence="2" id="KW-0645">Protease</keyword>
<dbReference type="InterPro" id="IPR041373">
    <property type="entry name" value="RT_RNaseH"/>
</dbReference>
<dbReference type="CDD" id="cd00303">
    <property type="entry name" value="retropepsin_like"/>
    <property type="match status" value="1"/>
</dbReference>
<feature type="domain" description="CCHC-type" evidence="18">
    <location>
        <begin position="364"/>
        <end position="379"/>
    </location>
</feature>
<evidence type="ECO:0000313" key="21">
    <source>
        <dbReference type="EMBL" id="SPD18863.1"/>
    </source>
</evidence>
<dbReference type="PROSITE" id="PS50994">
    <property type="entry name" value="INTEGRASE"/>
    <property type="match status" value="1"/>
</dbReference>
<protein>
    <recommendedName>
        <fullName evidence="1">RNA-directed DNA polymerase</fullName>
        <ecNumber evidence="1">2.7.7.49</ecNumber>
    </recommendedName>
</protein>
<dbReference type="SMART" id="SM00343">
    <property type="entry name" value="ZnF_C2HC"/>
    <property type="match status" value="1"/>
</dbReference>
<evidence type="ECO:0000256" key="7">
    <source>
        <dbReference type="ARBA" id="ARBA00022750"/>
    </source>
</evidence>
<proteinExistence type="predicted"/>
<dbReference type="InterPro" id="IPR056924">
    <property type="entry name" value="SH3_Tf2-1"/>
</dbReference>
<dbReference type="Gene3D" id="3.10.20.370">
    <property type="match status" value="1"/>
</dbReference>
<dbReference type="Pfam" id="PF00098">
    <property type="entry name" value="zf-CCHC"/>
    <property type="match status" value="1"/>
</dbReference>
<keyword evidence="16" id="KW-0863">Zinc-finger</keyword>
<dbReference type="PROSITE" id="PS50878">
    <property type="entry name" value="RT_POL"/>
    <property type="match status" value="1"/>
</dbReference>
<keyword evidence="16" id="KW-0862">Zinc</keyword>
<feature type="domain" description="Reverse transcriptase" evidence="19">
    <location>
        <begin position="639"/>
        <end position="818"/>
    </location>
</feature>
<keyword evidence="6" id="KW-0479">Metal-binding</keyword>
<evidence type="ECO:0000256" key="3">
    <source>
        <dbReference type="ARBA" id="ARBA00022679"/>
    </source>
</evidence>
<dbReference type="PANTHER" id="PTHR37984">
    <property type="entry name" value="PROTEIN CBG26694"/>
    <property type="match status" value="1"/>
</dbReference>
<dbReference type="InterPro" id="IPR043502">
    <property type="entry name" value="DNA/RNA_pol_sf"/>
</dbReference>
<dbReference type="Gene3D" id="4.10.60.10">
    <property type="entry name" value="Zinc finger, CCHC-type"/>
    <property type="match status" value="1"/>
</dbReference>